<dbReference type="OrthoDB" id="7276421at2"/>
<evidence type="ECO:0000313" key="3">
    <source>
        <dbReference type="Proteomes" id="UP000186308"/>
    </source>
</evidence>
<feature type="transmembrane region" description="Helical" evidence="1">
    <location>
        <begin position="182"/>
        <end position="204"/>
    </location>
</feature>
<proteinExistence type="predicted"/>
<organism evidence="2 3">
    <name type="scientific">Acidiphilium rubrum</name>
    <dbReference type="NCBI Taxonomy" id="526"/>
    <lineage>
        <taxon>Bacteria</taxon>
        <taxon>Pseudomonadati</taxon>
        <taxon>Pseudomonadota</taxon>
        <taxon>Alphaproteobacteria</taxon>
        <taxon>Acetobacterales</taxon>
        <taxon>Acidocellaceae</taxon>
        <taxon>Acidiphilium</taxon>
    </lineage>
</organism>
<evidence type="ECO:0008006" key="4">
    <source>
        <dbReference type="Google" id="ProtNLM"/>
    </source>
</evidence>
<sequence length="214" mass="23383">MTTEPKSPLITRKRVMLGLELIFNFLLPWIVYRVAKPHVGEIHAIMASAAPPMAWSLVEFARKRRVDAISVMVLGGIGLSLLGFALGGSPKLLLMRESLITGLIGIVFVGSAIIGRPLMFVLASASLKRQSAEDSAEFETYKDDPAFRRMMGVMTIVWGIGFIAETAVRSVLVFSLPVGRFLIIGPIVGYSTIGLLMLWTFLYGRAAEKRGVLS</sequence>
<feature type="transmembrane region" description="Helical" evidence="1">
    <location>
        <begin position="15"/>
        <end position="32"/>
    </location>
</feature>
<dbReference type="EMBL" id="FTNE01000003">
    <property type="protein sequence ID" value="SIQ28802.1"/>
    <property type="molecule type" value="Genomic_DNA"/>
</dbReference>
<feature type="transmembrane region" description="Helical" evidence="1">
    <location>
        <begin position="99"/>
        <end position="122"/>
    </location>
</feature>
<dbReference type="NCBIfam" id="NF041646">
    <property type="entry name" value="VC0807_fam"/>
    <property type="match status" value="1"/>
</dbReference>
<accession>A0A8G2CII6</accession>
<keyword evidence="1" id="KW-0472">Membrane</keyword>
<feature type="transmembrane region" description="Helical" evidence="1">
    <location>
        <begin position="68"/>
        <end position="87"/>
    </location>
</feature>
<reference evidence="2 3" key="1">
    <citation type="submission" date="2017-01" db="EMBL/GenBank/DDBJ databases">
        <authorList>
            <person name="Varghese N."/>
            <person name="Submissions S."/>
        </authorList>
    </citation>
    <scope>NUCLEOTIDE SEQUENCE [LARGE SCALE GENOMIC DNA]</scope>
    <source>
        <strain evidence="2 3">ATCC 35905</strain>
    </source>
</reference>
<keyword evidence="1" id="KW-0812">Transmembrane</keyword>
<comment type="caution">
    <text evidence="2">The sequence shown here is derived from an EMBL/GenBank/DDBJ whole genome shotgun (WGS) entry which is preliminary data.</text>
</comment>
<evidence type="ECO:0000256" key="1">
    <source>
        <dbReference type="SAM" id="Phobius"/>
    </source>
</evidence>
<dbReference type="Proteomes" id="UP000186308">
    <property type="component" value="Unassembled WGS sequence"/>
</dbReference>
<keyword evidence="1" id="KW-1133">Transmembrane helix</keyword>
<gene>
    <name evidence="2" type="ORF">SAMN05421828_10390</name>
</gene>
<evidence type="ECO:0000313" key="2">
    <source>
        <dbReference type="EMBL" id="SIQ28802.1"/>
    </source>
</evidence>
<dbReference type="AlphaFoldDB" id="A0A8G2CII6"/>
<dbReference type="RefSeq" id="WP_051657165.1">
    <property type="nucleotide sequence ID" value="NZ_FTNE01000003.1"/>
</dbReference>
<keyword evidence="3" id="KW-1185">Reference proteome</keyword>
<feature type="transmembrane region" description="Helical" evidence="1">
    <location>
        <begin position="156"/>
        <end position="176"/>
    </location>
</feature>
<name>A0A8G2CII6_ACIRU</name>
<protein>
    <recommendedName>
        <fullName evidence="4">Intracellular septation protein A</fullName>
    </recommendedName>
</protein>